<proteinExistence type="predicted"/>
<organism evidence="1 2">
    <name type="scientific">Rhodovibrio sodomensis</name>
    <dbReference type="NCBI Taxonomy" id="1088"/>
    <lineage>
        <taxon>Bacteria</taxon>
        <taxon>Pseudomonadati</taxon>
        <taxon>Pseudomonadota</taxon>
        <taxon>Alphaproteobacteria</taxon>
        <taxon>Rhodospirillales</taxon>
        <taxon>Rhodovibrionaceae</taxon>
        <taxon>Rhodovibrio</taxon>
    </lineage>
</organism>
<comment type="caution">
    <text evidence="1">The sequence shown here is derived from an EMBL/GenBank/DDBJ whole genome shotgun (WGS) entry which is preliminary data.</text>
</comment>
<gene>
    <name evidence="1" type="ORF">CKO28_24390</name>
</gene>
<name>A0ABS1DNS3_9PROT</name>
<dbReference type="Proteomes" id="UP001296873">
    <property type="component" value="Unassembled WGS sequence"/>
</dbReference>
<dbReference type="RefSeq" id="WP_200343684.1">
    <property type="nucleotide sequence ID" value="NZ_NRRL01000149.1"/>
</dbReference>
<sequence>MLDGYLQSERAHLASRSYARDAEVIGWLEKSLNVDGVNDLTPEEQEQFRSRGFDTERGDPPYCEAVGPYYLMLHLPTFLTAAQLRRLEAPPELPDQAGTVVKKLAKWLETQGYISALAARAVRDMAAEVGQRTPAMDELAQRLKALTQDVEYLEEEDVPGDFEITHVEPEGLWLHDLGCTII</sequence>
<evidence type="ECO:0000313" key="2">
    <source>
        <dbReference type="Proteomes" id="UP001296873"/>
    </source>
</evidence>
<keyword evidence="2" id="KW-1185">Reference proteome</keyword>
<reference evidence="1 2" key="1">
    <citation type="journal article" date="2020" name="Microorganisms">
        <title>Osmotic Adaptation and Compatible Solute Biosynthesis of Phototrophic Bacteria as Revealed from Genome Analyses.</title>
        <authorList>
            <person name="Imhoff J.F."/>
            <person name="Rahn T."/>
            <person name="Kunzel S."/>
            <person name="Keller A."/>
            <person name="Neulinger S.C."/>
        </authorList>
    </citation>
    <scope>NUCLEOTIDE SEQUENCE [LARGE SCALE GENOMIC DNA]</scope>
    <source>
        <strain evidence="1 2">DSM 9895</strain>
    </source>
</reference>
<protein>
    <submittedName>
        <fullName evidence="1">Uncharacterized protein</fullName>
    </submittedName>
</protein>
<dbReference type="EMBL" id="NRRL01000149">
    <property type="protein sequence ID" value="MBK1671148.1"/>
    <property type="molecule type" value="Genomic_DNA"/>
</dbReference>
<evidence type="ECO:0000313" key="1">
    <source>
        <dbReference type="EMBL" id="MBK1671148.1"/>
    </source>
</evidence>
<accession>A0ABS1DNS3</accession>